<gene>
    <name evidence="1" type="ORF">HAP41_0000049625</name>
</gene>
<dbReference type="EMBL" id="CP096257">
    <property type="protein sequence ID" value="UPT92367.1"/>
    <property type="molecule type" value="Genomic_DNA"/>
</dbReference>
<proteinExistence type="predicted"/>
<accession>A0A8U0G0P0</accession>
<reference evidence="1" key="1">
    <citation type="journal article" date="2017" name="Syst. Appl. Microbiol.">
        <title>Soybeans inoculated with root zone soils of Canadian native legumes harbour diverse and novel Bradyrhizobium spp. that possess agricultural potential.</title>
        <authorList>
            <person name="Bromfield E.S.P."/>
            <person name="Cloutier S."/>
            <person name="Tambong J.T."/>
            <person name="Tran Thi T.V."/>
        </authorList>
    </citation>
    <scope>NUCLEOTIDE SEQUENCE</scope>
    <source>
        <strain evidence="1">1S5</strain>
    </source>
</reference>
<organism evidence="1 2">
    <name type="scientific">Bradyrhizobium barranii subsp. apii</name>
    <dbReference type="NCBI Taxonomy" id="2819348"/>
    <lineage>
        <taxon>Bacteria</taxon>
        <taxon>Pseudomonadati</taxon>
        <taxon>Pseudomonadota</taxon>
        <taxon>Alphaproteobacteria</taxon>
        <taxon>Hyphomicrobiales</taxon>
        <taxon>Nitrobacteraceae</taxon>
        <taxon>Bradyrhizobium</taxon>
        <taxon>Bradyrhizobium barranii</taxon>
    </lineage>
</organism>
<name>A0A8U0G0P0_9BRAD</name>
<dbReference type="AlphaFoldDB" id="A0A8U0G0P0"/>
<dbReference type="RefSeq" id="WP_166107207.1">
    <property type="nucleotide sequence ID" value="NZ_CP096257.1"/>
</dbReference>
<geneLocation type="plasmid" evidence="1 2">
    <name>pBb1S5b</name>
</geneLocation>
<reference evidence="1" key="2">
    <citation type="submission" date="2022-04" db="EMBL/GenBank/DDBJ databases">
        <authorList>
            <person name="Bromfield E.S.P."/>
            <person name="Cloutier S."/>
        </authorList>
    </citation>
    <scope>NUCLEOTIDE SEQUENCE</scope>
    <source>
        <strain evidence="1">1S5</strain>
        <plasmid evidence="1">pBb1S5b</plasmid>
    </source>
</reference>
<evidence type="ECO:0000313" key="2">
    <source>
        <dbReference type="Proteomes" id="UP000551709"/>
    </source>
</evidence>
<dbReference type="Proteomes" id="UP000551709">
    <property type="component" value="Plasmid pBb1S5b"/>
</dbReference>
<sequence>MKKLLGDRVLLNRHTGEMEPAQIFFGSDDTNRRHYEELWKPDLVRRNADFADWAASVEGNAQDSHWGWDDIMKSTLAYENFVIECDGLTQGIMNVNIATRFATLPPHKGRELAYIDRIATAPWNRHKLSPKPKYMGVGRALFATCVSLSFDLEFGGRVGLHSLEQSETWYRDELGLTDCGFDETEEMRYFEMTEEQAIEFLRGAEVRP</sequence>
<protein>
    <submittedName>
        <fullName evidence="1">Uncharacterized protein</fullName>
    </submittedName>
</protein>
<keyword evidence="1" id="KW-0614">Plasmid</keyword>
<evidence type="ECO:0000313" key="1">
    <source>
        <dbReference type="EMBL" id="UPT92367.1"/>
    </source>
</evidence>